<comment type="caution">
    <text evidence="9">The sequence shown here is derived from an EMBL/GenBank/DDBJ whole genome shotgun (WGS) entry which is preliminary data.</text>
</comment>
<keyword evidence="4 6" id="KW-0378">Hydrolase</keyword>
<dbReference type="PROSITE" id="PS00134">
    <property type="entry name" value="TRYPSIN_HIS"/>
    <property type="match status" value="1"/>
</dbReference>
<organism evidence="9 10">
    <name type="scientific">Tepidamorphus gemmatus</name>
    <dbReference type="NCBI Taxonomy" id="747076"/>
    <lineage>
        <taxon>Bacteria</taxon>
        <taxon>Pseudomonadati</taxon>
        <taxon>Pseudomonadota</taxon>
        <taxon>Alphaproteobacteria</taxon>
        <taxon>Hyphomicrobiales</taxon>
        <taxon>Tepidamorphaceae</taxon>
        <taxon>Tepidamorphus</taxon>
    </lineage>
</organism>
<comment type="similarity">
    <text evidence="1 6">Belongs to the peptidase S1B family.</text>
</comment>
<dbReference type="PRINTS" id="PR00839">
    <property type="entry name" value="V8PROTEASE"/>
</dbReference>
<dbReference type="InterPro" id="IPR018114">
    <property type="entry name" value="TRYPSIN_HIS"/>
</dbReference>
<dbReference type="InterPro" id="IPR008256">
    <property type="entry name" value="Peptidase_S1B"/>
</dbReference>
<name>A0A4R3M7D8_9HYPH</name>
<keyword evidence="10" id="KW-1185">Reference proteome</keyword>
<evidence type="ECO:0000259" key="8">
    <source>
        <dbReference type="PROSITE" id="PS50240"/>
    </source>
</evidence>
<dbReference type="SUPFAM" id="SSF50494">
    <property type="entry name" value="Trypsin-like serine proteases"/>
    <property type="match status" value="1"/>
</dbReference>
<evidence type="ECO:0000256" key="7">
    <source>
        <dbReference type="SAM" id="MobiDB-lite"/>
    </source>
</evidence>
<dbReference type="AlphaFoldDB" id="A0A4R3M7D8"/>
<feature type="compositionally biased region" description="Low complexity" evidence="7">
    <location>
        <begin position="77"/>
        <end position="101"/>
    </location>
</feature>
<dbReference type="InterPro" id="IPR043504">
    <property type="entry name" value="Peptidase_S1_PA_chymotrypsin"/>
</dbReference>
<gene>
    <name evidence="9" type="ORF">EDC22_11062</name>
</gene>
<dbReference type="PROSITE" id="PS50240">
    <property type="entry name" value="TRYPSIN_DOM"/>
    <property type="match status" value="1"/>
</dbReference>
<evidence type="ECO:0000256" key="1">
    <source>
        <dbReference type="ARBA" id="ARBA00008764"/>
    </source>
</evidence>
<feature type="region of interest" description="Disordered" evidence="7">
    <location>
        <begin position="77"/>
        <end position="103"/>
    </location>
</feature>
<keyword evidence="2 6" id="KW-0645">Protease</keyword>
<keyword evidence="3" id="KW-0732">Signal</keyword>
<dbReference type="EC" id="3.4.21.-" evidence="6"/>
<evidence type="ECO:0000256" key="5">
    <source>
        <dbReference type="ARBA" id="ARBA00022825"/>
    </source>
</evidence>
<evidence type="ECO:0000256" key="3">
    <source>
        <dbReference type="ARBA" id="ARBA00022729"/>
    </source>
</evidence>
<reference evidence="9 10" key="1">
    <citation type="submission" date="2019-03" db="EMBL/GenBank/DDBJ databases">
        <title>Genomic Encyclopedia of Type Strains, Phase IV (KMG-IV): sequencing the most valuable type-strain genomes for metagenomic binning, comparative biology and taxonomic classification.</title>
        <authorList>
            <person name="Goeker M."/>
        </authorList>
    </citation>
    <scope>NUCLEOTIDE SEQUENCE [LARGE SCALE GENOMIC DNA]</scope>
    <source>
        <strain evidence="9 10">DSM 19345</strain>
    </source>
</reference>
<protein>
    <recommendedName>
        <fullName evidence="6">Serine protease</fullName>
        <ecNumber evidence="6">3.4.21.-</ecNumber>
    </recommendedName>
</protein>
<dbReference type="PANTHER" id="PTHR15462">
    <property type="entry name" value="SERINE PROTEASE"/>
    <property type="match status" value="1"/>
</dbReference>
<dbReference type="Proteomes" id="UP000295678">
    <property type="component" value="Unassembled WGS sequence"/>
</dbReference>
<evidence type="ECO:0000256" key="4">
    <source>
        <dbReference type="ARBA" id="ARBA00022801"/>
    </source>
</evidence>
<dbReference type="GO" id="GO:0006508">
    <property type="term" value="P:proteolysis"/>
    <property type="evidence" value="ECO:0007669"/>
    <property type="project" value="UniProtKB-KW"/>
</dbReference>
<dbReference type="Pfam" id="PF00089">
    <property type="entry name" value="Trypsin"/>
    <property type="match status" value="1"/>
</dbReference>
<dbReference type="GO" id="GO:0004252">
    <property type="term" value="F:serine-type endopeptidase activity"/>
    <property type="evidence" value="ECO:0007669"/>
    <property type="project" value="InterPro"/>
</dbReference>
<sequence>MPHLLQTAPVLAGIAAAMILAPDPGAAQSTRDIAASPIRLSDGLVPEAGLNGPLGRAASRMPLAGTAELERTAGTASGAVLPGAPGASASSGSDAEAGSPGREAFGLSTAPYTTARVAVGQLGPSNTKARTPVTSYPYRATGKIYARWGSSWYVCTASLVKKGVLVTAAHCIHEFGNRDAGWADEVIWIPANITQNRNGPYGVWRALRMYVPDPYFDGSDTCTQSGVVCNNDIATIVLQRRNGRFAGNILGWYAYGWNGFSYRASAFLGNTTTVQITQLGYPAAFDRGYQMQRTDAVGWYVEDGDLRNTQIGSAQTGGSSGGPWLANFGTRPNVSAAASLGSASRSNVVVGVTSYGAVQVGFNRQGASFFGQNREFPNRRYGTFGAGNIGRLMQETCNRNKAFC</sequence>
<keyword evidence="5 6" id="KW-0720">Serine protease</keyword>
<evidence type="ECO:0000313" key="9">
    <source>
        <dbReference type="EMBL" id="TCT07215.1"/>
    </source>
</evidence>
<dbReference type="InterPro" id="IPR009003">
    <property type="entry name" value="Peptidase_S1_PA"/>
</dbReference>
<evidence type="ECO:0000256" key="2">
    <source>
        <dbReference type="ARBA" id="ARBA00022670"/>
    </source>
</evidence>
<accession>A0A4R3M7D8</accession>
<dbReference type="InterPro" id="IPR050966">
    <property type="entry name" value="Glutamyl_endopeptidase"/>
</dbReference>
<dbReference type="InterPro" id="IPR001254">
    <property type="entry name" value="Trypsin_dom"/>
</dbReference>
<proteinExistence type="inferred from homology"/>
<dbReference type="Gene3D" id="2.40.10.10">
    <property type="entry name" value="Trypsin-like serine proteases"/>
    <property type="match status" value="2"/>
</dbReference>
<dbReference type="EMBL" id="SMAK01000010">
    <property type="protein sequence ID" value="TCT07215.1"/>
    <property type="molecule type" value="Genomic_DNA"/>
</dbReference>
<feature type="domain" description="Peptidase S1" evidence="8">
    <location>
        <begin position="117"/>
        <end position="364"/>
    </location>
</feature>
<evidence type="ECO:0000313" key="10">
    <source>
        <dbReference type="Proteomes" id="UP000295678"/>
    </source>
</evidence>
<evidence type="ECO:0000256" key="6">
    <source>
        <dbReference type="RuleBase" id="RU004296"/>
    </source>
</evidence>